<dbReference type="AlphaFoldDB" id="A0A3B0XEV6"/>
<accession>A0A3B0XEV6</accession>
<dbReference type="PANTHER" id="PTHR30349">
    <property type="entry name" value="PHAGE INTEGRASE-RELATED"/>
    <property type="match status" value="1"/>
</dbReference>
<evidence type="ECO:0000313" key="4">
    <source>
        <dbReference type="EMBL" id="VAW61647.1"/>
    </source>
</evidence>
<dbReference type="InterPro" id="IPR011010">
    <property type="entry name" value="DNA_brk_join_enz"/>
</dbReference>
<keyword evidence="2" id="KW-0233">DNA recombination</keyword>
<keyword evidence="1" id="KW-0238">DNA-binding</keyword>
<dbReference type="Pfam" id="PF00589">
    <property type="entry name" value="Phage_integrase"/>
    <property type="match status" value="1"/>
</dbReference>
<dbReference type="PANTHER" id="PTHR30349:SF41">
    <property type="entry name" value="INTEGRASE_RECOMBINASE PROTEIN MJ0367-RELATED"/>
    <property type="match status" value="1"/>
</dbReference>
<dbReference type="InterPro" id="IPR013762">
    <property type="entry name" value="Integrase-like_cat_sf"/>
</dbReference>
<dbReference type="SUPFAM" id="SSF56349">
    <property type="entry name" value="DNA breaking-rejoining enzymes"/>
    <property type="match status" value="1"/>
</dbReference>
<dbReference type="GO" id="GO:0006310">
    <property type="term" value="P:DNA recombination"/>
    <property type="evidence" value="ECO:0007669"/>
    <property type="project" value="UniProtKB-KW"/>
</dbReference>
<dbReference type="InterPro" id="IPR050090">
    <property type="entry name" value="Tyrosine_recombinase_XerCD"/>
</dbReference>
<reference evidence="4" key="1">
    <citation type="submission" date="2018-06" db="EMBL/GenBank/DDBJ databases">
        <authorList>
            <person name="Zhirakovskaya E."/>
        </authorList>
    </citation>
    <scope>NUCLEOTIDE SEQUENCE</scope>
</reference>
<dbReference type="Gene3D" id="1.10.443.10">
    <property type="entry name" value="Intergrase catalytic core"/>
    <property type="match status" value="1"/>
</dbReference>
<name>A0A3B0XEV6_9ZZZZ</name>
<sequence>MRKHNVNNERIKRKYLTFLKQARGQNEASIDAVAKAISRFENYNKYKDFKMFHFEQAISFKKHLAKQQHHKTGKPLSLATLNSAMRHLKAFVQWLSQEAGYKSRISYSDAEYFNLSEKEARAAKAKRQKPVATIVQIKHVLNVLPGVSPIDKRDRALIAFILLTGARDSAVASMKIKHINFITDTVFQDAREVNTKFSKTFTTSFFPVGGEVRNIVYEWVEYLKNECLMGNDDPLFPKTKMSQNSDHNFQVAGLLPEHWSSAAAIRKIFKNAFVLAELPNFNPHSFRNTLAILGETLCHSVEEFKAWSQNLGHDGVLTTLYSYGEVQESRQADIFRQFREPRSGTAAPDVAELAKALAKEMAGQSC</sequence>
<dbReference type="GO" id="GO:0015074">
    <property type="term" value="P:DNA integration"/>
    <property type="evidence" value="ECO:0007669"/>
    <property type="project" value="InterPro"/>
</dbReference>
<protein>
    <submittedName>
        <fullName evidence="4">COG4973: Site-specific recombinase XerC</fullName>
    </submittedName>
</protein>
<evidence type="ECO:0000259" key="3">
    <source>
        <dbReference type="PROSITE" id="PS51898"/>
    </source>
</evidence>
<dbReference type="InterPro" id="IPR002104">
    <property type="entry name" value="Integrase_catalytic"/>
</dbReference>
<organism evidence="4">
    <name type="scientific">hydrothermal vent metagenome</name>
    <dbReference type="NCBI Taxonomy" id="652676"/>
    <lineage>
        <taxon>unclassified sequences</taxon>
        <taxon>metagenomes</taxon>
        <taxon>ecological metagenomes</taxon>
    </lineage>
</organism>
<gene>
    <name evidence="4" type="ORF">MNBD_GAMMA11-2294</name>
</gene>
<evidence type="ECO:0000256" key="2">
    <source>
        <dbReference type="ARBA" id="ARBA00023172"/>
    </source>
</evidence>
<evidence type="ECO:0000256" key="1">
    <source>
        <dbReference type="ARBA" id="ARBA00023125"/>
    </source>
</evidence>
<dbReference type="EMBL" id="UOFG01000152">
    <property type="protein sequence ID" value="VAW61647.1"/>
    <property type="molecule type" value="Genomic_DNA"/>
</dbReference>
<dbReference type="PROSITE" id="PS51898">
    <property type="entry name" value="TYR_RECOMBINASE"/>
    <property type="match status" value="1"/>
</dbReference>
<proteinExistence type="predicted"/>
<dbReference type="GO" id="GO:0003677">
    <property type="term" value="F:DNA binding"/>
    <property type="evidence" value="ECO:0007669"/>
    <property type="project" value="UniProtKB-KW"/>
</dbReference>
<dbReference type="CDD" id="cd00397">
    <property type="entry name" value="DNA_BRE_C"/>
    <property type="match status" value="1"/>
</dbReference>
<feature type="domain" description="Tyr recombinase" evidence="3">
    <location>
        <begin position="127"/>
        <end position="336"/>
    </location>
</feature>